<sequence>MGITLKCRVIKLSESRIPNIYLINMSCGETSIQMDIHRSINVVKEGDLAEVVVDREVPTYVEGKDLVAHGYVISKRGADGNTRIYVSIWGYLVVIDTSNSAVADFFNYMDKVYIKISV</sequence>
<dbReference type="Gene3D" id="2.40.50.140">
    <property type="entry name" value="Nucleic acid-binding proteins"/>
    <property type="match status" value="1"/>
</dbReference>
<dbReference type="EMBL" id="DTAI01000249">
    <property type="protein sequence ID" value="HGN37546.1"/>
    <property type="molecule type" value="Genomic_DNA"/>
</dbReference>
<dbReference type="GO" id="GO:0003899">
    <property type="term" value="F:DNA-directed RNA polymerase activity"/>
    <property type="evidence" value="ECO:0007669"/>
    <property type="project" value="UniProtKB-UniRule"/>
</dbReference>
<comment type="subcellular location">
    <subcellularLocation>
        <location evidence="1">Cytoplasm</location>
    </subcellularLocation>
</comment>
<organism evidence="2">
    <name type="scientific">Ignisphaera aggregans</name>
    <dbReference type="NCBI Taxonomy" id="334771"/>
    <lineage>
        <taxon>Archaea</taxon>
        <taxon>Thermoproteota</taxon>
        <taxon>Thermoprotei</taxon>
        <taxon>Desulfurococcales</taxon>
        <taxon>Desulfurococcaceae</taxon>
        <taxon>Ignisphaera</taxon>
    </lineage>
</organism>
<keyword evidence="1" id="KW-0240">DNA-directed RNA polymerase</keyword>
<dbReference type="InterPro" id="IPR012340">
    <property type="entry name" value="NA-bd_OB-fold"/>
</dbReference>
<keyword evidence="1" id="KW-0548">Nucleotidyltransferase</keyword>
<accession>A0A7J3I9U1</accession>
<comment type="catalytic activity">
    <reaction evidence="1">
        <text>RNA(n) + a ribonucleoside 5'-triphosphate = RNA(n+1) + diphosphate</text>
        <dbReference type="Rhea" id="RHEA:21248"/>
        <dbReference type="Rhea" id="RHEA-COMP:14527"/>
        <dbReference type="Rhea" id="RHEA-COMP:17342"/>
        <dbReference type="ChEBI" id="CHEBI:33019"/>
        <dbReference type="ChEBI" id="CHEBI:61557"/>
        <dbReference type="ChEBI" id="CHEBI:140395"/>
        <dbReference type="EC" id="2.7.7.6"/>
    </reaction>
</comment>
<name>A0A7J3I9U1_9CREN</name>
<comment type="subunit">
    <text evidence="1">Part of the RNA polymerase complex.</text>
</comment>
<proteinExistence type="inferred from homology"/>
<gene>
    <name evidence="1" type="primary">rpo8</name>
    <name evidence="1" type="synonym">rpoG</name>
    <name evidence="2" type="ORF">ENT87_08395</name>
</gene>
<dbReference type="GO" id="GO:0005737">
    <property type="term" value="C:cytoplasm"/>
    <property type="evidence" value="ECO:0007669"/>
    <property type="project" value="UniProtKB-SubCell"/>
</dbReference>
<protein>
    <recommendedName>
        <fullName evidence="1">DNA-directed RNA polymerase subunit Rpo8</fullName>
        <ecNumber evidence="1">2.7.7.6</ecNumber>
    </recommendedName>
    <alternativeName>
        <fullName evidence="1">DNA-directed RNA polymerase, subunit G</fullName>
    </alternativeName>
</protein>
<dbReference type="Pfam" id="PF16992">
    <property type="entry name" value="RNA_pol_RpbG"/>
    <property type="match status" value="1"/>
</dbReference>
<comment type="function">
    <text evidence="1">DNA-dependent RNA polymerase (RNAP) catalyzes the transcription of DNA into RNA using the four ribonucleoside triphosphates as substrates.</text>
</comment>
<dbReference type="AlphaFoldDB" id="A0A7J3I9U1"/>
<keyword evidence="1" id="KW-0963">Cytoplasm</keyword>
<dbReference type="HAMAP" id="MF_00866">
    <property type="entry name" value="RNApol_arch_Rpo8"/>
    <property type="match status" value="1"/>
</dbReference>
<keyword evidence="1" id="KW-0808">Transferase</keyword>
<reference evidence="2" key="1">
    <citation type="journal article" date="2020" name="mSystems">
        <title>Genome- and Community-Level Interaction Insights into Carbon Utilization and Element Cycling Functions of Hydrothermarchaeota in Hydrothermal Sediment.</title>
        <authorList>
            <person name="Zhou Z."/>
            <person name="Liu Y."/>
            <person name="Xu W."/>
            <person name="Pan J."/>
            <person name="Luo Z.H."/>
            <person name="Li M."/>
        </authorList>
    </citation>
    <scope>NUCLEOTIDE SEQUENCE [LARGE SCALE GENOMIC DNA]</scope>
    <source>
        <strain evidence="2">SpSt-618</strain>
    </source>
</reference>
<comment type="similarity">
    <text evidence="1">Belongs to the archaeal Rpo8 RNA polymerase subunit family.</text>
</comment>
<dbReference type="InterPro" id="IPR031555">
    <property type="entry name" value="RNA_pol_Rpo8"/>
</dbReference>
<dbReference type="GO" id="GO:0000428">
    <property type="term" value="C:DNA-directed RNA polymerase complex"/>
    <property type="evidence" value="ECO:0007669"/>
    <property type="project" value="UniProtKB-KW"/>
</dbReference>
<keyword evidence="1" id="KW-0804">Transcription</keyword>
<dbReference type="GO" id="GO:0006351">
    <property type="term" value="P:DNA-templated transcription"/>
    <property type="evidence" value="ECO:0007669"/>
    <property type="project" value="UniProtKB-UniRule"/>
</dbReference>
<evidence type="ECO:0000256" key="1">
    <source>
        <dbReference type="HAMAP-Rule" id="MF_00866"/>
    </source>
</evidence>
<dbReference type="EC" id="2.7.7.6" evidence="1"/>
<comment type="caution">
    <text evidence="2">The sequence shown here is derived from an EMBL/GenBank/DDBJ whole genome shotgun (WGS) entry which is preliminary data.</text>
</comment>
<evidence type="ECO:0000313" key="2">
    <source>
        <dbReference type="EMBL" id="HGN37546.1"/>
    </source>
</evidence>